<protein>
    <submittedName>
        <fullName evidence="1">Uncharacterized protein</fullName>
    </submittedName>
</protein>
<organism evidence="1 2">
    <name type="scientific">Paracoccus denitrificans</name>
    <dbReference type="NCBI Taxonomy" id="266"/>
    <lineage>
        <taxon>Bacteria</taxon>
        <taxon>Pseudomonadati</taxon>
        <taxon>Pseudomonadota</taxon>
        <taxon>Alphaproteobacteria</taxon>
        <taxon>Rhodobacterales</taxon>
        <taxon>Paracoccaceae</taxon>
        <taxon>Paracoccus</taxon>
    </lineage>
</organism>
<reference evidence="1 2" key="1">
    <citation type="journal article" date="2017" name="Nat. Commun.">
        <title>In situ click chemistry generation of cyclooxygenase-2 inhibitors.</title>
        <authorList>
            <person name="Bhardwaj A."/>
            <person name="Kaur J."/>
            <person name="Wuest M."/>
            <person name="Wuest F."/>
        </authorList>
    </citation>
    <scope>NUCLEOTIDE SEQUENCE [LARGE SCALE GENOMIC DNA]</scope>
    <source>
        <strain evidence="1">S2_012_000_R3_94</strain>
    </source>
</reference>
<dbReference type="Proteomes" id="UP000315344">
    <property type="component" value="Unassembled WGS sequence"/>
</dbReference>
<dbReference type="AlphaFoldDB" id="A0A533I9N4"/>
<evidence type="ECO:0000313" key="2">
    <source>
        <dbReference type="Proteomes" id="UP000315344"/>
    </source>
</evidence>
<proteinExistence type="predicted"/>
<sequence length="131" mass="13889">MFSDIIFGLFLLAMFGISPGGQPRATVAAAPDAPDDVISLAVDQLECLTEPDPTPVLRAMMNHGLIHADERIDTETFSCFPIPGGISLGGINANSVCGGVVDEAIADANPDLYQRSSQTNYDDGYEPTFPK</sequence>
<gene>
    <name evidence="1" type="ORF">DI616_07405</name>
</gene>
<comment type="caution">
    <text evidence="1">The sequence shown here is derived from an EMBL/GenBank/DDBJ whole genome shotgun (WGS) entry which is preliminary data.</text>
</comment>
<dbReference type="EMBL" id="VAFL01000004">
    <property type="protein sequence ID" value="TKW67461.1"/>
    <property type="molecule type" value="Genomic_DNA"/>
</dbReference>
<evidence type="ECO:0000313" key="1">
    <source>
        <dbReference type="EMBL" id="TKW67461.1"/>
    </source>
</evidence>
<accession>A0A533I9N4</accession>
<name>A0A533I9N4_PARDE</name>